<organism evidence="3 4">
    <name type="scientific">Roseitalea porphyridii</name>
    <dbReference type="NCBI Taxonomy" id="1852022"/>
    <lineage>
        <taxon>Bacteria</taxon>
        <taxon>Pseudomonadati</taxon>
        <taxon>Pseudomonadota</taxon>
        <taxon>Alphaproteobacteria</taxon>
        <taxon>Hyphomicrobiales</taxon>
        <taxon>Ahrensiaceae</taxon>
        <taxon>Roseitalea</taxon>
    </lineage>
</organism>
<dbReference type="PANTHER" id="PTHR44051">
    <property type="entry name" value="GLUTATHIONE S-TRANSFERASE-RELATED"/>
    <property type="match status" value="1"/>
</dbReference>
<dbReference type="InterPro" id="IPR004045">
    <property type="entry name" value="Glutathione_S-Trfase_N"/>
</dbReference>
<accession>A0A4P6UZC2</accession>
<evidence type="ECO:0000313" key="4">
    <source>
        <dbReference type="Proteomes" id="UP000293719"/>
    </source>
</evidence>
<gene>
    <name evidence="3" type="ORF">E0E05_02575</name>
</gene>
<dbReference type="CDD" id="cd03046">
    <property type="entry name" value="GST_N_GTT1_like"/>
    <property type="match status" value="1"/>
</dbReference>
<dbReference type="Gene3D" id="1.20.1050.10">
    <property type="match status" value="1"/>
</dbReference>
<keyword evidence="4" id="KW-1185">Reference proteome</keyword>
<dbReference type="PROSITE" id="PS50404">
    <property type="entry name" value="GST_NTER"/>
    <property type="match status" value="1"/>
</dbReference>
<dbReference type="SFLD" id="SFLDG00358">
    <property type="entry name" value="Main_(cytGST)"/>
    <property type="match status" value="1"/>
</dbReference>
<dbReference type="Gene3D" id="3.40.30.10">
    <property type="entry name" value="Glutaredoxin"/>
    <property type="match status" value="1"/>
</dbReference>
<name>A0A4P6UZC2_9HYPH</name>
<dbReference type="SUPFAM" id="SSF47616">
    <property type="entry name" value="GST C-terminal domain-like"/>
    <property type="match status" value="1"/>
</dbReference>
<reference evidence="3 4" key="1">
    <citation type="journal article" date="2017" name="Int. J. Syst. Evol. Microbiol.">
        <title>Roseitalea porphyridii gen. nov., sp. nov., isolated from a red alga, and reclassification of Hoeflea suaedae Chung et al. 2013 as Pseudohoeflea suaedae gen. nov., comb. nov.</title>
        <authorList>
            <person name="Hyeon J.W."/>
            <person name="Jeong S.E."/>
            <person name="Baek K."/>
            <person name="Jeon C.O."/>
        </authorList>
    </citation>
    <scope>NUCLEOTIDE SEQUENCE [LARGE SCALE GENOMIC DNA]</scope>
    <source>
        <strain evidence="3 4">MA7-20</strain>
    </source>
</reference>
<dbReference type="InterPro" id="IPR010987">
    <property type="entry name" value="Glutathione-S-Trfase_C-like"/>
</dbReference>
<evidence type="ECO:0000313" key="3">
    <source>
        <dbReference type="EMBL" id="QBK29576.1"/>
    </source>
</evidence>
<dbReference type="PANTHER" id="PTHR44051:SF8">
    <property type="entry name" value="GLUTATHIONE S-TRANSFERASE GSTA"/>
    <property type="match status" value="1"/>
</dbReference>
<dbReference type="GO" id="GO:0016740">
    <property type="term" value="F:transferase activity"/>
    <property type="evidence" value="ECO:0007669"/>
    <property type="project" value="UniProtKB-KW"/>
</dbReference>
<dbReference type="KEGG" id="rpod:E0E05_02575"/>
<dbReference type="AlphaFoldDB" id="A0A4P6UZC2"/>
<dbReference type="PROSITE" id="PS50405">
    <property type="entry name" value="GST_CTER"/>
    <property type="match status" value="1"/>
</dbReference>
<evidence type="ECO:0000259" key="1">
    <source>
        <dbReference type="PROSITE" id="PS50404"/>
    </source>
</evidence>
<dbReference type="EMBL" id="CP036532">
    <property type="protein sequence ID" value="QBK29576.1"/>
    <property type="molecule type" value="Genomic_DNA"/>
</dbReference>
<dbReference type="OrthoDB" id="5740960at2"/>
<dbReference type="RefSeq" id="WP_131615291.1">
    <property type="nucleotide sequence ID" value="NZ_CP036532.1"/>
</dbReference>
<evidence type="ECO:0000259" key="2">
    <source>
        <dbReference type="PROSITE" id="PS50405"/>
    </source>
</evidence>
<sequence length="216" mass="24224">MSYLVHGSPISRMTRVTWMLEEIGAPYELVHARLGSRDLVGLSPSNKGPVLVDDGFVLTDSAAICLYLADKHAEAGFGPRDARERALMESWMLFALSEFEAVMWTKIKHRILLPEEMRLDVGPWLSREFERELKTLHRRLGDNEYAMGDRFTCVDVVLGHCGRWAMYARFPIDSERVAAYFERVLARPAYGRAVAAEEALAARGGADRTAPPAEPA</sequence>
<protein>
    <submittedName>
        <fullName evidence="3">Glutathione S-transferase family protein</fullName>
    </submittedName>
</protein>
<dbReference type="CDD" id="cd03207">
    <property type="entry name" value="GST_C_8"/>
    <property type="match status" value="1"/>
</dbReference>
<proteinExistence type="predicted"/>
<dbReference type="InterPro" id="IPR036249">
    <property type="entry name" value="Thioredoxin-like_sf"/>
</dbReference>
<dbReference type="SFLD" id="SFLDG01150">
    <property type="entry name" value="Main.1:_Beta-like"/>
    <property type="match status" value="1"/>
</dbReference>
<dbReference type="Proteomes" id="UP000293719">
    <property type="component" value="Chromosome"/>
</dbReference>
<dbReference type="SUPFAM" id="SSF52833">
    <property type="entry name" value="Thioredoxin-like"/>
    <property type="match status" value="1"/>
</dbReference>
<dbReference type="GeneID" id="90766168"/>
<feature type="domain" description="GST N-terminal" evidence="1">
    <location>
        <begin position="1"/>
        <end position="76"/>
    </location>
</feature>
<feature type="domain" description="GST C-terminal" evidence="2">
    <location>
        <begin position="81"/>
        <end position="213"/>
    </location>
</feature>
<dbReference type="Pfam" id="PF13417">
    <property type="entry name" value="GST_N_3"/>
    <property type="match status" value="1"/>
</dbReference>
<keyword evidence="3" id="KW-0808">Transferase</keyword>
<dbReference type="SFLD" id="SFLDS00019">
    <property type="entry name" value="Glutathione_Transferase_(cytos"/>
    <property type="match status" value="1"/>
</dbReference>
<dbReference type="InterPro" id="IPR040079">
    <property type="entry name" value="Glutathione_S-Trfase"/>
</dbReference>
<dbReference type="InterPro" id="IPR036282">
    <property type="entry name" value="Glutathione-S-Trfase_C_sf"/>
</dbReference>